<dbReference type="InterPro" id="IPR011042">
    <property type="entry name" value="6-blade_b-propeller_TolB-like"/>
</dbReference>
<dbReference type="EMBL" id="UYJE01008580">
    <property type="protein sequence ID" value="VDI64989.1"/>
    <property type="molecule type" value="Genomic_DNA"/>
</dbReference>
<dbReference type="OrthoDB" id="7334489at2759"/>
<reference evidence="1" key="1">
    <citation type="submission" date="2018-11" db="EMBL/GenBank/DDBJ databases">
        <authorList>
            <person name="Alioto T."/>
            <person name="Alioto T."/>
        </authorList>
    </citation>
    <scope>NUCLEOTIDE SEQUENCE</scope>
</reference>
<sequence>MGISYDDNNLYVLIKRSTVHVIDLAGEVIRDISLPSDSISNVTVHRDRLVCINNTSVYCCLLNRQLMWKFEDNKYKRFLRVTTDNDGNVYVTDFNTNTVVVVSDNGGHFREILAESDGMKYPFGIFFDKKEKGLLVSNFHSEKAFLFYEK</sequence>
<protein>
    <submittedName>
        <fullName evidence="1">Uncharacterized protein</fullName>
    </submittedName>
</protein>
<evidence type="ECO:0000313" key="2">
    <source>
        <dbReference type="Proteomes" id="UP000596742"/>
    </source>
</evidence>
<dbReference type="SUPFAM" id="SSF63829">
    <property type="entry name" value="Calcium-dependent phosphotriesterase"/>
    <property type="match status" value="1"/>
</dbReference>
<comment type="caution">
    <text evidence="1">The sequence shown here is derived from an EMBL/GenBank/DDBJ whole genome shotgun (WGS) entry which is preliminary data.</text>
</comment>
<dbReference type="Proteomes" id="UP000596742">
    <property type="component" value="Unassembled WGS sequence"/>
</dbReference>
<name>A0A8B6GJD4_MYTGA</name>
<evidence type="ECO:0000313" key="1">
    <source>
        <dbReference type="EMBL" id="VDI64989.1"/>
    </source>
</evidence>
<dbReference type="AlphaFoldDB" id="A0A8B6GJD4"/>
<dbReference type="Gene3D" id="2.120.10.30">
    <property type="entry name" value="TolB, C-terminal domain"/>
    <property type="match status" value="1"/>
</dbReference>
<keyword evidence="2" id="KW-1185">Reference proteome</keyword>
<accession>A0A8B6GJD4</accession>
<organism evidence="1 2">
    <name type="scientific">Mytilus galloprovincialis</name>
    <name type="common">Mediterranean mussel</name>
    <dbReference type="NCBI Taxonomy" id="29158"/>
    <lineage>
        <taxon>Eukaryota</taxon>
        <taxon>Metazoa</taxon>
        <taxon>Spiralia</taxon>
        <taxon>Lophotrochozoa</taxon>
        <taxon>Mollusca</taxon>
        <taxon>Bivalvia</taxon>
        <taxon>Autobranchia</taxon>
        <taxon>Pteriomorphia</taxon>
        <taxon>Mytilida</taxon>
        <taxon>Mytiloidea</taxon>
        <taxon>Mytilidae</taxon>
        <taxon>Mytilinae</taxon>
        <taxon>Mytilus</taxon>
    </lineage>
</organism>
<gene>
    <name evidence="1" type="ORF">MGAL_10B010745</name>
</gene>
<proteinExistence type="predicted"/>